<feature type="transmembrane region" description="Helical" evidence="6">
    <location>
        <begin position="187"/>
        <end position="211"/>
    </location>
</feature>
<feature type="transmembrane region" description="Helical" evidence="6">
    <location>
        <begin position="343"/>
        <end position="366"/>
    </location>
</feature>
<feature type="transmembrane region" description="Helical" evidence="6">
    <location>
        <begin position="223"/>
        <end position="247"/>
    </location>
</feature>
<evidence type="ECO:0000256" key="5">
    <source>
        <dbReference type="ARBA" id="ARBA00023136"/>
    </source>
</evidence>
<feature type="transmembrane region" description="Helical" evidence="6">
    <location>
        <begin position="259"/>
        <end position="283"/>
    </location>
</feature>
<dbReference type="PRINTS" id="PR00176">
    <property type="entry name" value="NANEUSMPORT"/>
</dbReference>
<dbReference type="PANTHER" id="PTHR42948:SF1">
    <property type="entry name" value="TRANSPORTER"/>
    <property type="match status" value="1"/>
</dbReference>
<feature type="transmembrane region" description="Helical" evidence="6">
    <location>
        <begin position="152"/>
        <end position="175"/>
    </location>
</feature>
<dbReference type="PANTHER" id="PTHR42948">
    <property type="entry name" value="TRANSPORTER"/>
    <property type="match status" value="1"/>
</dbReference>
<gene>
    <name evidence="7" type="ORF">H2072_00045</name>
</gene>
<feature type="transmembrane region" description="Helical" evidence="6">
    <location>
        <begin position="51"/>
        <end position="72"/>
    </location>
</feature>
<dbReference type="CDD" id="cd10336">
    <property type="entry name" value="SLC6sbd_Tyt1-Like"/>
    <property type="match status" value="1"/>
</dbReference>
<accession>A0A838XRU9</accession>
<comment type="subcellular location">
    <subcellularLocation>
        <location evidence="1">Membrane</location>
        <topology evidence="1">Multi-pass membrane protein</topology>
    </subcellularLocation>
</comment>
<sequence length="452" mass="49166">MNISSSKNISESVTWVGKWTFVLAAAGSAVGLGNIWGFSYKVGEAGGSAFVLIYLGCILVVGLPIMMAEIMIGRYSQHSPVSAMKKAAIDSGKTGYWQSVGWTGLFSGVLILSFYSVLAGICINYIGIAAMPNTDISSFEQYAQVTGSPSTLFFWHSIFIGMNIAIIASGVIAGIERMVRLLMPMLFILMIVMLINAMINGDFNAGLAYLFTPDFSKVNPETFLSAMGQAFFSLSLGMGSIMCYGSYMRKSEDIFKTSLTVAGLDTLIAILAGLAIFPMIFAYGMEPQQGTGLVFKSLLTIFIEMPLGNIIGPAFFMLLSIAALSSAISLLEPSVAYFEENNIVSRSAAAIILGLIIWFVGIGSILSMNTWENEYFLGKRNFMDSIIYLTFNILMPLGGMLVAIFAGWFFKPQLAMQELSAANVNIFKTWRFFIKFVSPVLVASVFIYQLLG</sequence>
<evidence type="ECO:0000256" key="3">
    <source>
        <dbReference type="ARBA" id="ARBA00022692"/>
    </source>
</evidence>
<dbReference type="GO" id="GO:0016020">
    <property type="term" value="C:membrane"/>
    <property type="evidence" value="ECO:0007669"/>
    <property type="project" value="UniProtKB-SubCell"/>
</dbReference>
<evidence type="ECO:0000313" key="8">
    <source>
        <dbReference type="Proteomes" id="UP000551848"/>
    </source>
</evidence>
<evidence type="ECO:0000256" key="6">
    <source>
        <dbReference type="SAM" id="Phobius"/>
    </source>
</evidence>
<keyword evidence="3 6" id="KW-0812">Transmembrane</keyword>
<keyword evidence="4 6" id="KW-1133">Transmembrane helix</keyword>
<protein>
    <submittedName>
        <fullName evidence="7">Sodium-dependent transporter</fullName>
    </submittedName>
</protein>
<feature type="transmembrane region" description="Helical" evidence="6">
    <location>
        <begin position="386"/>
        <end position="411"/>
    </location>
</feature>
<comment type="caution">
    <text evidence="7">The sequence shown here is derived from an EMBL/GenBank/DDBJ whole genome shotgun (WGS) entry which is preliminary data.</text>
</comment>
<reference evidence="7 8" key="1">
    <citation type="submission" date="2020-06" db="EMBL/GenBank/DDBJ databases">
        <title>Dysbiosis in marine aquaculture revealed through microbiome analysis: reverse ecology for environmental sustainability.</title>
        <authorList>
            <person name="Haro-Moreno J.M."/>
            <person name="Coutinho F.H."/>
            <person name="Zaragoza-Solas A."/>
            <person name="Picazo A."/>
            <person name="Almagro-Moreno S."/>
            <person name="Lopez-Perez M."/>
        </authorList>
    </citation>
    <scope>NUCLEOTIDE SEQUENCE [LARGE SCALE GENOMIC DNA]</scope>
    <source>
        <strain evidence="7">MCMED-G41</strain>
    </source>
</reference>
<organism evidence="7 8">
    <name type="scientific">SAR86 cluster bacterium</name>
    <dbReference type="NCBI Taxonomy" id="2030880"/>
    <lineage>
        <taxon>Bacteria</taxon>
        <taxon>Pseudomonadati</taxon>
        <taxon>Pseudomonadota</taxon>
        <taxon>Gammaproteobacteria</taxon>
        <taxon>SAR86 cluster</taxon>
    </lineage>
</organism>
<dbReference type="PROSITE" id="PS50267">
    <property type="entry name" value="NA_NEUROTRAN_SYMP_3"/>
    <property type="match status" value="1"/>
</dbReference>
<name>A0A838XRU9_9GAMM</name>
<dbReference type="Pfam" id="PF00209">
    <property type="entry name" value="SNF"/>
    <property type="match status" value="2"/>
</dbReference>
<dbReference type="InterPro" id="IPR000175">
    <property type="entry name" value="Na/ntran_symport"/>
</dbReference>
<evidence type="ECO:0000256" key="2">
    <source>
        <dbReference type="ARBA" id="ARBA00022448"/>
    </source>
</evidence>
<proteinExistence type="predicted"/>
<keyword evidence="5 6" id="KW-0472">Membrane</keyword>
<evidence type="ECO:0000256" key="1">
    <source>
        <dbReference type="ARBA" id="ARBA00004141"/>
    </source>
</evidence>
<keyword evidence="2" id="KW-0813">Transport</keyword>
<dbReference type="EMBL" id="JACETL010000001">
    <property type="protein sequence ID" value="MBA4692118.1"/>
    <property type="molecule type" value="Genomic_DNA"/>
</dbReference>
<feature type="transmembrane region" description="Helical" evidence="6">
    <location>
        <begin position="310"/>
        <end position="331"/>
    </location>
</feature>
<dbReference type="Proteomes" id="UP000551848">
    <property type="component" value="Unassembled WGS sequence"/>
</dbReference>
<dbReference type="NCBIfam" id="NF037979">
    <property type="entry name" value="Na_transp"/>
    <property type="match status" value="1"/>
</dbReference>
<dbReference type="InterPro" id="IPR047218">
    <property type="entry name" value="YocR/YhdH-like"/>
</dbReference>
<evidence type="ECO:0000256" key="4">
    <source>
        <dbReference type="ARBA" id="ARBA00022989"/>
    </source>
</evidence>
<evidence type="ECO:0000313" key="7">
    <source>
        <dbReference type="EMBL" id="MBA4692118.1"/>
    </source>
</evidence>
<feature type="transmembrane region" description="Helical" evidence="6">
    <location>
        <begin position="432"/>
        <end position="451"/>
    </location>
</feature>
<feature type="transmembrane region" description="Helical" evidence="6">
    <location>
        <begin position="105"/>
        <end position="132"/>
    </location>
</feature>
<feature type="transmembrane region" description="Helical" evidence="6">
    <location>
        <begin position="21"/>
        <end position="39"/>
    </location>
</feature>
<dbReference type="InterPro" id="IPR037272">
    <property type="entry name" value="SNS_sf"/>
</dbReference>
<dbReference type="SUPFAM" id="SSF161070">
    <property type="entry name" value="SNF-like"/>
    <property type="match status" value="1"/>
</dbReference>
<dbReference type="AlphaFoldDB" id="A0A838XRU9"/>